<dbReference type="RefSeq" id="WP_244615987.1">
    <property type="nucleotide sequence ID" value="NZ_BAABIJ010000008.1"/>
</dbReference>
<evidence type="ECO:0000256" key="1">
    <source>
        <dbReference type="ARBA" id="ARBA00001709"/>
    </source>
</evidence>
<dbReference type="Pfam" id="PF16113">
    <property type="entry name" value="ECH_2"/>
    <property type="match status" value="1"/>
</dbReference>
<keyword evidence="6" id="KW-1185">Reference proteome</keyword>
<feature type="domain" description="Enoyl-CoA hydratase/isomerase" evidence="4">
    <location>
        <begin position="23"/>
        <end position="337"/>
    </location>
</feature>
<dbReference type="PANTHER" id="PTHR43176:SF3">
    <property type="entry name" value="3-HYDROXYISOBUTYRYL-COA HYDROLASE, MITOCHONDRIAL"/>
    <property type="match status" value="1"/>
</dbReference>
<dbReference type="AlphaFoldDB" id="A0A562UL75"/>
<dbReference type="PANTHER" id="PTHR43176">
    <property type="entry name" value="3-HYDROXYISOBUTYRYL-COA HYDROLASE-RELATED"/>
    <property type="match status" value="1"/>
</dbReference>
<organism evidence="5 6">
    <name type="scientific">Stackebrandtia albiflava</name>
    <dbReference type="NCBI Taxonomy" id="406432"/>
    <lineage>
        <taxon>Bacteria</taxon>
        <taxon>Bacillati</taxon>
        <taxon>Actinomycetota</taxon>
        <taxon>Actinomycetes</taxon>
        <taxon>Glycomycetales</taxon>
        <taxon>Glycomycetaceae</taxon>
        <taxon>Stackebrandtia</taxon>
    </lineage>
</organism>
<evidence type="ECO:0000313" key="6">
    <source>
        <dbReference type="Proteomes" id="UP000321617"/>
    </source>
</evidence>
<dbReference type="Gene3D" id="3.90.226.10">
    <property type="entry name" value="2-enoyl-CoA Hydratase, Chain A, domain 1"/>
    <property type="match status" value="1"/>
</dbReference>
<keyword evidence="3" id="KW-0378">Hydrolase</keyword>
<dbReference type="EC" id="3.1.2.4" evidence="2"/>
<dbReference type="GO" id="GO:0006574">
    <property type="term" value="P:L-valine catabolic process"/>
    <property type="evidence" value="ECO:0007669"/>
    <property type="project" value="TreeGrafter"/>
</dbReference>
<comment type="caution">
    <text evidence="5">The sequence shown here is derived from an EMBL/GenBank/DDBJ whole genome shotgun (WGS) entry which is preliminary data.</text>
</comment>
<dbReference type="NCBIfam" id="NF004127">
    <property type="entry name" value="PRK05617.1"/>
    <property type="match status" value="1"/>
</dbReference>
<accession>A0A562UL75</accession>
<protein>
    <recommendedName>
        <fullName evidence="2">3-hydroxyisobutyryl-CoA hydrolase</fullName>
        <ecNumber evidence="2">3.1.2.4</ecNumber>
    </recommendedName>
</protein>
<gene>
    <name evidence="5" type="ORF">LX16_5324</name>
</gene>
<dbReference type="CDD" id="cd06558">
    <property type="entry name" value="crotonase-like"/>
    <property type="match status" value="1"/>
</dbReference>
<dbReference type="InterPro" id="IPR029045">
    <property type="entry name" value="ClpP/crotonase-like_dom_sf"/>
</dbReference>
<dbReference type="GO" id="GO:0003860">
    <property type="term" value="F:3-hydroxyisobutyryl-CoA hydrolase activity"/>
    <property type="evidence" value="ECO:0007669"/>
    <property type="project" value="UniProtKB-EC"/>
</dbReference>
<sequence length="338" mass="35853">MVTFSPSGPGDDEVLFARHGVLGRIRLHRPKAINALTLGMVTAMRTRLAEWAADDSVSAVVVDGAGDRGLCAGGDVRAIRDAVIEGTSAPEEFWRAEYALNRDIAEYPKPFVAVMDGVTMGGGVGVSAHGSVRLATERSKVAMPETAIGFFPDVGGLHLLSRAPGEAGTHMALTGLPVSGADAVYCGLADAVVPTVEVDGFLDRWADGEPVTVPDHPVPAADIAAAREWIDECYRGDDPVEILSRLRGRPEPAARRAADVLASRSPLSVTVTLRAIRRAATMTLPEVLAQDLRLGAAFATEPDFVEGVRAVLVDRDSPVWRHGDLTEVDRSEVDAMFG</sequence>
<dbReference type="InterPro" id="IPR032259">
    <property type="entry name" value="HIBYL-CoA-H"/>
</dbReference>
<evidence type="ECO:0000256" key="2">
    <source>
        <dbReference type="ARBA" id="ARBA00011915"/>
    </source>
</evidence>
<evidence type="ECO:0000259" key="4">
    <source>
        <dbReference type="Pfam" id="PF16113"/>
    </source>
</evidence>
<reference evidence="5 6" key="1">
    <citation type="journal article" date="2013" name="Stand. Genomic Sci.">
        <title>Genomic Encyclopedia of Type Strains, Phase I: The one thousand microbial genomes (KMG-I) project.</title>
        <authorList>
            <person name="Kyrpides N.C."/>
            <person name="Woyke T."/>
            <person name="Eisen J.A."/>
            <person name="Garrity G."/>
            <person name="Lilburn T.G."/>
            <person name="Beck B.J."/>
            <person name="Whitman W.B."/>
            <person name="Hugenholtz P."/>
            <person name="Klenk H.P."/>
        </authorList>
    </citation>
    <scope>NUCLEOTIDE SEQUENCE [LARGE SCALE GENOMIC DNA]</scope>
    <source>
        <strain evidence="5 6">DSM 45044</strain>
    </source>
</reference>
<evidence type="ECO:0000313" key="5">
    <source>
        <dbReference type="EMBL" id="TWJ06360.1"/>
    </source>
</evidence>
<dbReference type="GO" id="GO:0005829">
    <property type="term" value="C:cytosol"/>
    <property type="evidence" value="ECO:0007669"/>
    <property type="project" value="TreeGrafter"/>
</dbReference>
<name>A0A562UL75_9ACTN</name>
<dbReference type="InterPro" id="IPR045004">
    <property type="entry name" value="ECH_dom"/>
</dbReference>
<evidence type="ECO:0000256" key="3">
    <source>
        <dbReference type="ARBA" id="ARBA00022801"/>
    </source>
</evidence>
<dbReference type="Proteomes" id="UP000321617">
    <property type="component" value="Unassembled WGS sequence"/>
</dbReference>
<comment type="catalytic activity">
    <reaction evidence="1">
        <text>3-hydroxy-2-methylpropanoyl-CoA + H2O = 3-hydroxy-2-methylpropanoate + CoA + H(+)</text>
        <dbReference type="Rhea" id="RHEA:20888"/>
        <dbReference type="ChEBI" id="CHEBI:11805"/>
        <dbReference type="ChEBI" id="CHEBI:15377"/>
        <dbReference type="ChEBI" id="CHEBI:15378"/>
        <dbReference type="ChEBI" id="CHEBI:57287"/>
        <dbReference type="ChEBI" id="CHEBI:57340"/>
        <dbReference type="EC" id="3.1.2.4"/>
    </reaction>
</comment>
<proteinExistence type="predicted"/>
<dbReference type="SUPFAM" id="SSF52096">
    <property type="entry name" value="ClpP/crotonase"/>
    <property type="match status" value="1"/>
</dbReference>
<dbReference type="EMBL" id="VLLL01000013">
    <property type="protein sequence ID" value="TWJ06360.1"/>
    <property type="molecule type" value="Genomic_DNA"/>
</dbReference>